<gene>
    <name evidence="1" type="ORF">SAMN04487972_12410</name>
</gene>
<accession>A0A1I0U657</accession>
<proteinExistence type="predicted"/>
<dbReference type="EMBL" id="FOJO01000024">
    <property type="protein sequence ID" value="SFA59383.1"/>
    <property type="molecule type" value="Genomic_DNA"/>
</dbReference>
<protein>
    <submittedName>
        <fullName evidence="1">Uncharacterized protein</fullName>
    </submittedName>
</protein>
<dbReference type="AlphaFoldDB" id="A0A1I0U657"/>
<organism evidence="1 2">
    <name type="scientific">Paracoccus halophilus</name>
    <dbReference type="NCBI Taxonomy" id="376733"/>
    <lineage>
        <taxon>Bacteria</taxon>
        <taxon>Pseudomonadati</taxon>
        <taxon>Pseudomonadota</taxon>
        <taxon>Alphaproteobacteria</taxon>
        <taxon>Rhodobacterales</taxon>
        <taxon>Paracoccaceae</taxon>
        <taxon>Paracoccus</taxon>
    </lineage>
</organism>
<dbReference type="Proteomes" id="UP000182312">
    <property type="component" value="Unassembled WGS sequence"/>
</dbReference>
<reference evidence="1 2" key="1">
    <citation type="submission" date="2016-10" db="EMBL/GenBank/DDBJ databases">
        <authorList>
            <person name="de Groot N.N."/>
        </authorList>
    </citation>
    <scope>NUCLEOTIDE SEQUENCE [LARGE SCALE GENOMIC DNA]</scope>
    <source>
        <strain evidence="1 2">CGMCC 1.6117</strain>
    </source>
</reference>
<evidence type="ECO:0000313" key="1">
    <source>
        <dbReference type="EMBL" id="SFA59383.1"/>
    </source>
</evidence>
<evidence type="ECO:0000313" key="2">
    <source>
        <dbReference type="Proteomes" id="UP000182312"/>
    </source>
</evidence>
<sequence length="43" mass="4726">MHALVKNNLSVETKSGPPVEGTTCVRFDAVQFGPAEREFFTSQ</sequence>
<name>A0A1I0U657_9RHOB</name>
<dbReference type="RefSeq" id="WP_267950880.1">
    <property type="nucleotide sequence ID" value="NZ_FOJO01000024.1"/>
</dbReference>